<feature type="non-terminal residue" evidence="2">
    <location>
        <position position="1"/>
    </location>
</feature>
<evidence type="ECO:0000313" key="3">
    <source>
        <dbReference type="Proteomes" id="UP000095767"/>
    </source>
</evidence>
<gene>
    <name evidence="2" type="ORF">BAE44_0000642</name>
</gene>
<feature type="non-terminal residue" evidence="2">
    <location>
        <position position="103"/>
    </location>
</feature>
<dbReference type="EMBL" id="LWDX02002132">
    <property type="protein sequence ID" value="OEL38339.1"/>
    <property type="molecule type" value="Genomic_DNA"/>
</dbReference>
<sequence>LGARRRHDPGASAGLQLLPVRRELEHRRGGPHALLRSRVPPLREQEVQERHRRLAPREPYGLPGLSQGRSPRAVEGAADIGTAQARTAATEILSAPASCGLHL</sequence>
<organism evidence="2 3">
    <name type="scientific">Dichanthelium oligosanthes</name>
    <dbReference type="NCBI Taxonomy" id="888268"/>
    <lineage>
        <taxon>Eukaryota</taxon>
        <taxon>Viridiplantae</taxon>
        <taxon>Streptophyta</taxon>
        <taxon>Embryophyta</taxon>
        <taxon>Tracheophyta</taxon>
        <taxon>Spermatophyta</taxon>
        <taxon>Magnoliopsida</taxon>
        <taxon>Liliopsida</taxon>
        <taxon>Poales</taxon>
        <taxon>Poaceae</taxon>
        <taxon>PACMAD clade</taxon>
        <taxon>Panicoideae</taxon>
        <taxon>Panicodae</taxon>
        <taxon>Paniceae</taxon>
        <taxon>Dichantheliinae</taxon>
        <taxon>Dichanthelium</taxon>
    </lineage>
</organism>
<evidence type="ECO:0000313" key="2">
    <source>
        <dbReference type="EMBL" id="OEL38339.1"/>
    </source>
</evidence>
<keyword evidence="3" id="KW-1185">Reference proteome</keyword>
<proteinExistence type="predicted"/>
<feature type="region of interest" description="Disordered" evidence="1">
    <location>
        <begin position="26"/>
        <end position="77"/>
    </location>
</feature>
<protein>
    <submittedName>
        <fullName evidence="2">Uncharacterized protein</fullName>
    </submittedName>
</protein>
<name>A0A1E5WLT5_9POAL</name>
<dbReference type="Proteomes" id="UP000095767">
    <property type="component" value="Unassembled WGS sequence"/>
</dbReference>
<comment type="caution">
    <text evidence="2">The sequence shown here is derived from an EMBL/GenBank/DDBJ whole genome shotgun (WGS) entry which is preliminary data.</text>
</comment>
<dbReference type="AlphaFoldDB" id="A0A1E5WLT5"/>
<evidence type="ECO:0000256" key="1">
    <source>
        <dbReference type="SAM" id="MobiDB-lite"/>
    </source>
</evidence>
<accession>A0A1E5WLT5</accession>
<reference evidence="2 3" key="1">
    <citation type="submission" date="2016-09" db="EMBL/GenBank/DDBJ databases">
        <title>The draft genome of Dichanthelium oligosanthes: A C3 panicoid grass species.</title>
        <authorList>
            <person name="Studer A.J."/>
            <person name="Schnable J.C."/>
            <person name="Brutnell T.P."/>
        </authorList>
    </citation>
    <scope>NUCLEOTIDE SEQUENCE [LARGE SCALE GENOMIC DNA]</scope>
    <source>
        <strain evidence="3">cv. Kellogg 1175</strain>
        <tissue evidence="2">Leaf</tissue>
    </source>
</reference>